<protein>
    <submittedName>
        <fullName evidence="1">Uncharacterized protein</fullName>
    </submittedName>
</protein>
<reference evidence="1" key="1">
    <citation type="submission" date="2016-10" db="EMBL/GenBank/DDBJ databases">
        <authorList>
            <person name="de Groot N.N."/>
        </authorList>
    </citation>
    <scope>NUCLEOTIDE SEQUENCE</scope>
</reference>
<name>A0A1W1EJH6_9ZZZZ</name>
<gene>
    <name evidence="1" type="ORF">MNB_SV-15-178</name>
</gene>
<dbReference type="AlphaFoldDB" id="A0A1W1EJH6"/>
<proteinExistence type="predicted"/>
<dbReference type="EMBL" id="FRYL01000025">
    <property type="protein sequence ID" value="SHO81021.1"/>
    <property type="molecule type" value="Genomic_DNA"/>
</dbReference>
<dbReference type="Gene3D" id="3.40.50.10860">
    <property type="entry name" value="Leucine Dehydrogenase, chain A, domain 1"/>
    <property type="match status" value="1"/>
</dbReference>
<evidence type="ECO:0000313" key="1">
    <source>
        <dbReference type="EMBL" id="SHO81021.1"/>
    </source>
</evidence>
<accession>A0A1W1EJH6</accession>
<sequence>MQPQDIKPDTKLCTIIGYNAQTDNYRKYFNKIMKIYNINATAIALNIQDEHLPITLNSVANSKVKEMIVQREFGLSAIEYCHSSNSSENIDIIEVIDGKVIGRNLDKELEELRDVSLWDTQELLIAKMILVASRWYNTPIDFDIIPLLMRKD</sequence>
<organism evidence="1">
    <name type="scientific">hydrothermal vent metagenome</name>
    <dbReference type="NCBI Taxonomy" id="652676"/>
    <lineage>
        <taxon>unclassified sequences</taxon>
        <taxon>metagenomes</taxon>
        <taxon>ecological metagenomes</taxon>
    </lineage>
</organism>